<evidence type="ECO:0000313" key="3">
    <source>
        <dbReference type="Proteomes" id="UP001497516"/>
    </source>
</evidence>
<protein>
    <submittedName>
        <fullName evidence="2">Uncharacterized protein</fullName>
    </submittedName>
</protein>
<feature type="compositionally biased region" description="Basic and acidic residues" evidence="1">
    <location>
        <begin position="84"/>
        <end position="93"/>
    </location>
</feature>
<accession>A0AAV2FG25</accession>
<feature type="region of interest" description="Disordered" evidence="1">
    <location>
        <begin position="60"/>
        <end position="102"/>
    </location>
</feature>
<gene>
    <name evidence="2" type="ORF">LTRI10_LOCUS37315</name>
</gene>
<organism evidence="2 3">
    <name type="scientific">Linum trigynum</name>
    <dbReference type="NCBI Taxonomy" id="586398"/>
    <lineage>
        <taxon>Eukaryota</taxon>
        <taxon>Viridiplantae</taxon>
        <taxon>Streptophyta</taxon>
        <taxon>Embryophyta</taxon>
        <taxon>Tracheophyta</taxon>
        <taxon>Spermatophyta</taxon>
        <taxon>Magnoliopsida</taxon>
        <taxon>eudicotyledons</taxon>
        <taxon>Gunneridae</taxon>
        <taxon>Pentapetalae</taxon>
        <taxon>rosids</taxon>
        <taxon>fabids</taxon>
        <taxon>Malpighiales</taxon>
        <taxon>Linaceae</taxon>
        <taxon>Linum</taxon>
    </lineage>
</organism>
<sequence>MEEKCTSSNQNDSFRFAVPIGDTWLANRVPYFADLSSSSHEPTVTGTENERKMVWALPKTGSHGLLSSGPSNTGSFRPNSMDEVETKKQKSERNAFYSSDFQ</sequence>
<proteinExistence type="predicted"/>
<evidence type="ECO:0000256" key="1">
    <source>
        <dbReference type="SAM" id="MobiDB-lite"/>
    </source>
</evidence>
<keyword evidence="3" id="KW-1185">Reference proteome</keyword>
<name>A0AAV2FG25_9ROSI</name>
<reference evidence="2 3" key="1">
    <citation type="submission" date="2024-04" db="EMBL/GenBank/DDBJ databases">
        <authorList>
            <person name="Fracassetti M."/>
        </authorList>
    </citation>
    <scope>NUCLEOTIDE SEQUENCE [LARGE SCALE GENOMIC DNA]</scope>
</reference>
<feature type="compositionally biased region" description="Polar residues" evidence="1">
    <location>
        <begin position="68"/>
        <end position="78"/>
    </location>
</feature>
<dbReference type="EMBL" id="OZ034819">
    <property type="protein sequence ID" value="CAL1396982.1"/>
    <property type="molecule type" value="Genomic_DNA"/>
</dbReference>
<dbReference type="Proteomes" id="UP001497516">
    <property type="component" value="Chromosome 6"/>
</dbReference>
<evidence type="ECO:0000313" key="2">
    <source>
        <dbReference type="EMBL" id="CAL1396982.1"/>
    </source>
</evidence>
<dbReference type="AlphaFoldDB" id="A0AAV2FG25"/>